<feature type="region of interest" description="Disordered" evidence="1">
    <location>
        <begin position="80"/>
        <end position="99"/>
    </location>
</feature>
<reference evidence="2" key="2">
    <citation type="submission" date="2022-06" db="UniProtKB">
        <authorList>
            <consortium name="EnsemblMetazoa"/>
        </authorList>
    </citation>
    <scope>IDENTIFICATION</scope>
    <source>
        <strain evidence="2">PS312</strain>
    </source>
</reference>
<gene>
    <name evidence="2" type="primary">WBGene00273153</name>
</gene>
<reference evidence="3" key="1">
    <citation type="journal article" date="2008" name="Nat. Genet.">
        <title>The Pristionchus pacificus genome provides a unique perspective on nematode lifestyle and parasitism.</title>
        <authorList>
            <person name="Dieterich C."/>
            <person name="Clifton S.W."/>
            <person name="Schuster L.N."/>
            <person name="Chinwalla A."/>
            <person name="Delehaunty K."/>
            <person name="Dinkelacker I."/>
            <person name="Fulton L."/>
            <person name="Fulton R."/>
            <person name="Godfrey J."/>
            <person name="Minx P."/>
            <person name="Mitreva M."/>
            <person name="Roeseler W."/>
            <person name="Tian H."/>
            <person name="Witte H."/>
            <person name="Yang S.P."/>
            <person name="Wilson R.K."/>
            <person name="Sommer R.J."/>
        </authorList>
    </citation>
    <scope>NUCLEOTIDE SEQUENCE [LARGE SCALE GENOMIC DNA]</scope>
    <source>
        <strain evidence="3">PS312</strain>
    </source>
</reference>
<evidence type="ECO:0000313" key="3">
    <source>
        <dbReference type="Proteomes" id="UP000005239"/>
    </source>
</evidence>
<evidence type="ECO:0000256" key="1">
    <source>
        <dbReference type="SAM" id="MobiDB-lite"/>
    </source>
</evidence>
<proteinExistence type="predicted"/>
<protein>
    <submittedName>
        <fullName evidence="2">Uncharacterized protein</fullName>
    </submittedName>
</protein>
<dbReference type="Proteomes" id="UP000005239">
    <property type="component" value="Unassembled WGS sequence"/>
</dbReference>
<sequence length="121" mass="13940">MRPMLRKKVLQKSGRVGYTDWTFVDESKEKSLVTNDGETLRKRWEHHEDSICVVIDFNLNYLILRPIVDIRSKKVPVEAAPASDCDKEALSETDETKETSRLLSCGSDQFDMRRDDSCAIM</sequence>
<name>A0A454XWZ1_PRIPA</name>
<accession>A0A8R1YT24</accession>
<feature type="compositionally biased region" description="Basic and acidic residues" evidence="1">
    <location>
        <begin position="84"/>
        <end position="99"/>
    </location>
</feature>
<dbReference type="EnsemblMetazoa" id="PPA34784.1">
    <property type="protein sequence ID" value="PPA34784.1"/>
    <property type="gene ID" value="WBGene00273153"/>
</dbReference>
<keyword evidence="3" id="KW-1185">Reference proteome</keyword>
<accession>A0A454XWZ1</accession>
<organism evidence="2 3">
    <name type="scientific">Pristionchus pacificus</name>
    <name type="common">Parasitic nematode worm</name>
    <dbReference type="NCBI Taxonomy" id="54126"/>
    <lineage>
        <taxon>Eukaryota</taxon>
        <taxon>Metazoa</taxon>
        <taxon>Ecdysozoa</taxon>
        <taxon>Nematoda</taxon>
        <taxon>Chromadorea</taxon>
        <taxon>Rhabditida</taxon>
        <taxon>Rhabditina</taxon>
        <taxon>Diplogasteromorpha</taxon>
        <taxon>Diplogasteroidea</taxon>
        <taxon>Neodiplogasteridae</taxon>
        <taxon>Pristionchus</taxon>
    </lineage>
</organism>
<evidence type="ECO:0000313" key="2">
    <source>
        <dbReference type="EnsemblMetazoa" id="PPA34784.1"/>
    </source>
</evidence>
<dbReference type="AlphaFoldDB" id="A0A454XWZ1"/>